<evidence type="ECO:0000256" key="8">
    <source>
        <dbReference type="PIRNR" id="PIRNR000077"/>
    </source>
</evidence>
<dbReference type="Proteomes" id="UP000190935">
    <property type="component" value="Chromosome I"/>
</dbReference>
<evidence type="ECO:0000256" key="3">
    <source>
        <dbReference type="ARBA" id="ARBA00022448"/>
    </source>
</evidence>
<gene>
    <name evidence="12" type="ORF">IV43_GL001276</name>
    <name evidence="13" type="ORF">LAC1533_1929</name>
</gene>
<proteinExistence type="inferred from homology"/>
<dbReference type="STRING" id="89059.LAC1533_1929"/>
<evidence type="ECO:0000256" key="7">
    <source>
        <dbReference type="NCBIfam" id="TIGR01068"/>
    </source>
</evidence>
<feature type="active site" description="Nucleophile" evidence="9">
    <location>
        <position position="31"/>
    </location>
</feature>
<organism evidence="12 14">
    <name type="scientific">Ligilactobacillus acidipiscis</name>
    <dbReference type="NCBI Taxonomy" id="89059"/>
    <lineage>
        <taxon>Bacteria</taxon>
        <taxon>Bacillati</taxon>
        <taxon>Bacillota</taxon>
        <taxon>Bacilli</taxon>
        <taxon>Lactobacillales</taxon>
        <taxon>Lactobacillaceae</taxon>
        <taxon>Ligilactobacillus</taxon>
    </lineage>
</organism>
<dbReference type="NCBIfam" id="TIGR01068">
    <property type="entry name" value="thioredoxin"/>
    <property type="match status" value="1"/>
</dbReference>
<comment type="similarity">
    <text evidence="1 8">Belongs to the thioredoxin family.</text>
</comment>
<name>A0A0R2K2P5_9LACO</name>
<dbReference type="AlphaFoldDB" id="A0A0R2K2P5"/>
<feature type="disulfide bond" description="Redox-active" evidence="10">
    <location>
        <begin position="28"/>
        <end position="31"/>
    </location>
</feature>
<dbReference type="FunFam" id="3.40.30.10:FF:000001">
    <property type="entry name" value="Thioredoxin"/>
    <property type="match status" value="1"/>
</dbReference>
<feature type="site" description="Contributes to redox potential value" evidence="9">
    <location>
        <position position="29"/>
    </location>
</feature>
<dbReference type="PANTHER" id="PTHR45663">
    <property type="entry name" value="GEO12009P1"/>
    <property type="match status" value="1"/>
</dbReference>
<dbReference type="InterPro" id="IPR005746">
    <property type="entry name" value="Thioredoxin"/>
</dbReference>
<keyword evidence="6 10" id="KW-0676">Redox-active center</keyword>
<dbReference type="KEGG" id="laca:LAC1533_1929"/>
<dbReference type="PRINTS" id="PR00421">
    <property type="entry name" value="THIOREDOXIN"/>
</dbReference>
<keyword evidence="4" id="KW-0249">Electron transport</keyword>
<dbReference type="PROSITE" id="PS51352">
    <property type="entry name" value="THIOREDOXIN_2"/>
    <property type="match status" value="1"/>
</dbReference>
<evidence type="ECO:0000313" key="14">
    <source>
        <dbReference type="Proteomes" id="UP000051491"/>
    </source>
</evidence>
<dbReference type="InterPro" id="IPR013766">
    <property type="entry name" value="Thioredoxin_domain"/>
</dbReference>
<protein>
    <recommendedName>
        <fullName evidence="2 7">Thioredoxin</fullName>
    </recommendedName>
</protein>
<evidence type="ECO:0000313" key="12">
    <source>
        <dbReference type="EMBL" id="KRN83855.1"/>
    </source>
</evidence>
<dbReference type="EMBL" id="JQBK01000034">
    <property type="protein sequence ID" value="KRN83855.1"/>
    <property type="molecule type" value="Genomic_DNA"/>
</dbReference>
<dbReference type="PATRIC" id="fig|89059.3.peg.1374"/>
<evidence type="ECO:0000256" key="2">
    <source>
        <dbReference type="ARBA" id="ARBA00020570"/>
    </source>
</evidence>
<evidence type="ECO:0000256" key="4">
    <source>
        <dbReference type="ARBA" id="ARBA00022982"/>
    </source>
</evidence>
<keyword evidence="3" id="KW-0813">Transport</keyword>
<evidence type="ECO:0000313" key="15">
    <source>
        <dbReference type="Proteomes" id="UP000190935"/>
    </source>
</evidence>
<dbReference type="Proteomes" id="UP000051491">
    <property type="component" value="Unassembled WGS sequence"/>
</dbReference>
<sequence length="107" mass="11904">MAVEITAENFVAETANGLTLVDFWADWCGPCHMLEPVFEELEEDFDGQVSFASLDVEDQQDLAVQFNVMSIPTLILFKDGVAKEKITGYKPKAALSQYLAKKVAENK</sequence>
<keyword evidence="5 10" id="KW-1015">Disulfide bond</keyword>
<evidence type="ECO:0000256" key="9">
    <source>
        <dbReference type="PIRSR" id="PIRSR000077-1"/>
    </source>
</evidence>
<dbReference type="PANTHER" id="PTHR45663:SF11">
    <property type="entry name" value="GEO12009P1"/>
    <property type="match status" value="1"/>
</dbReference>
<dbReference type="Gene3D" id="3.40.30.10">
    <property type="entry name" value="Glutaredoxin"/>
    <property type="match status" value="1"/>
</dbReference>
<dbReference type="InterPro" id="IPR036249">
    <property type="entry name" value="Thioredoxin-like_sf"/>
</dbReference>
<feature type="domain" description="Thioredoxin" evidence="11">
    <location>
        <begin position="1"/>
        <end position="104"/>
    </location>
</feature>
<dbReference type="PROSITE" id="PS00194">
    <property type="entry name" value="THIOREDOXIN_1"/>
    <property type="match status" value="1"/>
</dbReference>
<dbReference type="SUPFAM" id="SSF52833">
    <property type="entry name" value="Thioredoxin-like"/>
    <property type="match status" value="1"/>
</dbReference>
<accession>A0A0R2K2P5</accession>
<dbReference type="GO" id="GO:0015035">
    <property type="term" value="F:protein-disulfide reductase activity"/>
    <property type="evidence" value="ECO:0007669"/>
    <property type="project" value="UniProtKB-UniRule"/>
</dbReference>
<dbReference type="GeneID" id="95350039"/>
<evidence type="ECO:0000256" key="6">
    <source>
        <dbReference type="ARBA" id="ARBA00023284"/>
    </source>
</evidence>
<evidence type="ECO:0000256" key="5">
    <source>
        <dbReference type="ARBA" id="ARBA00023157"/>
    </source>
</evidence>
<reference evidence="15" key="2">
    <citation type="submission" date="2016-11" db="EMBL/GenBank/DDBJ databases">
        <authorList>
            <person name="Papadimitriou K."/>
        </authorList>
    </citation>
    <scope>NUCLEOTIDE SEQUENCE [LARGE SCALE GENOMIC DNA]</scope>
    <source>
        <strain evidence="15">ACA-DC 1533</strain>
    </source>
</reference>
<dbReference type="GO" id="GO:0005737">
    <property type="term" value="C:cytoplasm"/>
    <property type="evidence" value="ECO:0007669"/>
    <property type="project" value="TreeGrafter"/>
</dbReference>
<dbReference type="EMBL" id="LT630287">
    <property type="protein sequence ID" value="SFV41352.1"/>
    <property type="molecule type" value="Genomic_DNA"/>
</dbReference>
<dbReference type="OrthoDB" id="9790390at2"/>
<evidence type="ECO:0000259" key="11">
    <source>
        <dbReference type="PROSITE" id="PS51352"/>
    </source>
</evidence>
<feature type="site" description="Deprotonates C-terminal active site Cys" evidence="9">
    <location>
        <position position="22"/>
    </location>
</feature>
<feature type="site" description="Contributes to redox potential value" evidence="9">
    <location>
        <position position="30"/>
    </location>
</feature>
<reference evidence="12 14" key="1">
    <citation type="journal article" date="2015" name="Genome Announc.">
        <title>Expanding the biotechnology potential of lactobacilli through comparative genomics of 213 strains and associated genera.</title>
        <authorList>
            <person name="Sun Z."/>
            <person name="Harris H.M."/>
            <person name="McCann A."/>
            <person name="Guo C."/>
            <person name="Argimon S."/>
            <person name="Zhang W."/>
            <person name="Yang X."/>
            <person name="Jeffery I.B."/>
            <person name="Cooney J.C."/>
            <person name="Kagawa T.F."/>
            <person name="Liu W."/>
            <person name="Song Y."/>
            <person name="Salvetti E."/>
            <person name="Wrobel A."/>
            <person name="Rasinkangas P."/>
            <person name="Parkhill J."/>
            <person name="Rea M.C."/>
            <person name="O'Sullivan O."/>
            <person name="Ritari J."/>
            <person name="Douillard F.P."/>
            <person name="Paul Ross R."/>
            <person name="Yang R."/>
            <person name="Briner A.E."/>
            <person name="Felis G.E."/>
            <person name="de Vos W.M."/>
            <person name="Barrangou R."/>
            <person name="Klaenhammer T.R."/>
            <person name="Caufield P.W."/>
            <person name="Cui Y."/>
            <person name="Zhang H."/>
            <person name="O'Toole P.W."/>
        </authorList>
    </citation>
    <scope>NUCLEOTIDE SEQUENCE [LARGE SCALE GENOMIC DNA]</scope>
    <source>
        <strain evidence="12 14">DSM 15353</strain>
    </source>
</reference>
<dbReference type="PIRSF" id="PIRSF000077">
    <property type="entry name" value="Thioredoxin"/>
    <property type="match status" value="1"/>
</dbReference>
<dbReference type="CDD" id="cd02947">
    <property type="entry name" value="TRX_family"/>
    <property type="match status" value="1"/>
</dbReference>
<reference evidence="13" key="3">
    <citation type="submission" date="2016-11" db="EMBL/GenBank/DDBJ databases">
        <authorList>
            <person name="Jaros S."/>
            <person name="Januszkiewicz K."/>
            <person name="Wedrychowicz H."/>
        </authorList>
    </citation>
    <scope>NUCLEOTIDE SEQUENCE [LARGE SCALE GENOMIC DNA]</scope>
    <source>
        <strain evidence="13">ACA-DC 1533</strain>
    </source>
</reference>
<dbReference type="InterPro" id="IPR017937">
    <property type="entry name" value="Thioredoxin_CS"/>
</dbReference>
<evidence type="ECO:0000313" key="13">
    <source>
        <dbReference type="EMBL" id="SFV41352.1"/>
    </source>
</evidence>
<feature type="active site" description="Nucleophile" evidence="9">
    <location>
        <position position="28"/>
    </location>
</feature>
<evidence type="ECO:0000256" key="1">
    <source>
        <dbReference type="ARBA" id="ARBA00008987"/>
    </source>
</evidence>
<evidence type="ECO:0000256" key="10">
    <source>
        <dbReference type="PIRSR" id="PIRSR000077-4"/>
    </source>
</evidence>
<dbReference type="Pfam" id="PF00085">
    <property type="entry name" value="Thioredoxin"/>
    <property type="match status" value="1"/>
</dbReference>
<dbReference type="RefSeq" id="WP_010498529.1">
    <property type="nucleotide sequence ID" value="NZ_JQBK01000034.1"/>
</dbReference>